<dbReference type="Pfam" id="PF04082">
    <property type="entry name" value="Fungal_trans"/>
    <property type="match status" value="1"/>
</dbReference>
<protein>
    <submittedName>
        <fullName evidence="4">Fungal-specific transcription factor domain-containing protein</fullName>
    </submittedName>
</protein>
<keyword evidence="1" id="KW-0539">Nucleus</keyword>
<accession>A0ABR1SX85</accession>
<evidence type="ECO:0000256" key="2">
    <source>
        <dbReference type="SAM" id="MobiDB-lite"/>
    </source>
</evidence>
<sequence>MQKPHGTSPTNQEALDQGNQGRMNGNSSELASVQTDQSSYFFSKLPPPGTTAMIVAGHDQGCLPRNVFAPLPPKIATQSMVFNSLQSMCKAWPLFKEQSVRDMIDEQFNVGPEDCHANPARWATINTLLAMATQWKAANPLAKDVFPISWTYLKNAYSVVPELNLQATSIQACEALLIMVLVMRLTADARSSAILLSVVTTMANVLGLGCKDSCLAADSRDMDQHNRMFWMIRILNTQAAMRHGLPPILSEGKTEVELPNHERDQSVANKPVNTNILRHMAELSIIQNRAYTLLRPARSLQRESAELAKNLSKLDTSLCTWNARLPAELQCPLDCEQTVADLDPGAMLLHFEFYATRWAMYSGNAPVQPFAWLWYMLCYPVCAFLILLKEVLNDPHGDEVASNLAHMTTFTHGLEDWRRREGYEIHKVIECCSKLLAIASFAATCPRSDAPFPEPMDMNTAVSELSGQCKTLRDRFHQTVDFMHLTQGLMSNMPAPYALAIRTFSGILEFSPNPANAFGPFVPDILKPCTYRFFYGPN</sequence>
<dbReference type="CDD" id="cd12148">
    <property type="entry name" value="fungal_TF_MHR"/>
    <property type="match status" value="1"/>
</dbReference>
<dbReference type="PANTHER" id="PTHR46910:SF25">
    <property type="entry name" value="ABC-TRANSPORTER-REGULATING TRANSCRIPTION FACTOR"/>
    <property type="match status" value="1"/>
</dbReference>
<dbReference type="Proteomes" id="UP001444661">
    <property type="component" value="Unassembled WGS sequence"/>
</dbReference>
<organism evidence="4 5">
    <name type="scientific">Apiospora rasikravindrae</name>
    <dbReference type="NCBI Taxonomy" id="990691"/>
    <lineage>
        <taxon>Eukaryota</taxon>
        <taxon>Fungi</taxon>
        <taxon>Dikarya</taxon>
        <taxon>Ascomycota</taxon>
        <taxon>Pezizomycotina</taxon>
        <taxon>Sordariomycetes</taxon>
        <taxon>Xylariomycetidae</taxon>
        <taxon>Amphisphaeriales</taxon>
        <taxon>Apiosporaceae</taxon>
        <taxon>Apiospora</taxon>
    </lineage>
</organism>
<dbReference type="InterPro" id="IPR050987">
    <property type="entry name" value="AtrR-like"/>
</dbReference>
<evidence type="ECO:0000313" key="4">
    <source>
        <dbReference type="EMBL" id="KAK8038939.1"/>
    </source>
</evidence>
<gene>
    <name evidence="4" type="ORF">PG993_007350</name>
</gene>
<reference evidence="4 5" key="1">
    <citation type="submission" date="2023-01" db="EMBL/GenBank/DDBJ databases">
        <title>Analysis of 21 Apiospora genomes using comparative genomics revels a genus with tremendous synthesis potential of carbohydrate active enzymes and secondary metabolites.</title>
        <authorList>
            <person name="Sorensen T."/>
        </authorList>
    </citation>
    <scope>NUCLEOTIDE SEQUENCE [LARGE SCALE GENOMIC DNA]</scope>
    <source>
        <strain evidence="4 5">CBS 33761</strain>
    </source>
</reference>
<keyword evidence="5" id="KW-1185">Reference proteome</keyword>
<name>A0ABR1SX85_9PEZI</name>
<feature type="region of interest" description="Disordered" evidence="2">
    <location>
        <begin position="1"/>
        <end position="30"/>
    </location>
</feature>
<feature type="domain" description="Xylanolytic transcriptional activator regulatory" evidence="3">
    <location>
        <begin position="192"/>
        <end position="265"/>
    </location>
</feature>
<dbReference type="EMBL" id="JAQQWK010000006">
    <property type="protein sequence ID" value="KAK8038939.1"/>
    <property type="molecule type" value="Genomic_DNA"/>
</dbReference>
<evidence type="ECO:0000259" key="3">
    <source>
        <dbReference type="SMART" id="SM00906"/>
    </source>
</evidence>
<dbReference type="SMART" id="SM00906">
    <property type="entry name" value="Fungal_trans"/>
    <property type="match status" value="1"/>
</dbReference>
<proteinExistence type="predicted"/>
<comment type="caution">
    <text evidence="4">The sequence shown here is derived from an EMBL/GenBank/DDBJ whole genome shotgun (WGS) entry which is preliminary data.</text>
</comment>
<dbReference type="InterPro" id="IPR007219">
    <property type="entry name" value="XnlR_reg_dom"/>
</dbReference>
<evidence type="ECO:0000313" key="5">
    <source>
        <dbReference type="Proteomes" id="UP001444661"/>
    </source>
</evidence>
<dbReference type="PANTHER" id="PTHR46910">
    <property type="entry name" value="TRANSCRIPTION FACTOR PDR1"/>
    <property type="match status" value="1"/>
</dbReference>
<evidence type="ECO:0000256" key="1">
    <source>
        <dbReference type="ARBA" id="ARBA00023242"/>
    </source>
</evidence>